<name>A9HCM6_GLUDA</name>
<feature type="transmembrane region" description="Helical" evidence="1">
    <location>
        <begin position="103"/>
        <end position="124"/>
    </location>
</feature>
<feature type="transmembrane region" description="Helical" evidence="1">
    <location>
        <begin position="12"/>
        <end position="30"/>
    </location>
</feature>
<evidence type="ECO:0000313" key="3">
    <source>
        <dbReference type="Proteomes" id="UP000001176"/>
    </source>
</evidence>
<keyword evidence="3" id="KW-1185">Reference proteome</keyword>
<feature type="transmembrane region" description="Helical" evidence="1">
    <location>
        <begin position="285"/>
        <end position="306"/>
    </location>
</feature>
<dbReference type="Proteomes" id="UP000001176">
    <property type="component" value="Chromosome"/>
</dbReference>
<feature type="transmembrane region" description="Helical" evidence="1">
    <location>
        <begin position="166"/>
        <end position="188"/>
    </location>
</feature>
<accession>A9HCM6</accession>
<evidence type="ECO:0000313" key="2">
    <source>
        <dbReference type="EMBL" id="CAP54964.1"/>
    </source>
</evidence>
<evidence type="ECO:0000256" key="1">
    <source>
        <dbReference type="SAM" id="Phobius"/>
    </source>
</evidence>
<organism evidence="2 3">
    <name type="scientific">Gluconacetobacter diazotrophicus (strain ATCC 49037 / DSM 5601 / CCUG 37298 / CIP 103539 / LMG 7603 / PAl5)</name>
    <dbReference type="NCBI Taxonomy" id="272568"/>
    <lineage>
        <taxon>Bacteria</taxon>
        <taxon>Pseudomonadati</taxon>
        <taxon>Pseudomonadota</taxon>
        <taxon>Alphaproteobacteria</taxon>
        <taxon>Acetobacterales</taxon>
        <taxon>Acetobacteraceae</taxon>
        <taxon>Gluconacetobacter</taxon>
    </lineage>
</organism>
<keyword evidence="1" id="KW-0472">Membrane</keyword>
<dbReference type="KEGG" id="gdi:GDI1021"/>
<keyword evidence="1" id="KW-0812">Transmembrane</keyword>
<proteinExistence type="predicted"/>
<gene>
    <name evidence="2" type="ordered locus">GDI1021</name>
</gene>
<dbReference type="AlphaFoldDB" id="A9HCM6"/>
<feature type="transmembrane region" description="Helical" evidence="1">
    <location>
        <begin position="312"/>
        <end position="332"/>
    </location>
</feature>
<feature type="transmembrane region" description="Helical" evidence="1">
    <location>
        <begin position="344"/>
        <end position="364"/>
    </location>
</feature>
<feature type="transmembrane region" description="Helical" evidence="1">
    <location>
        <begin position="214"/>
        <end position="237"/>
    </location>
</feature>
<sequence>MLFYYQSHIGNLPAFISQTNFLWIALSVSLTVTLFYGFMLILGAMSAFWFYACLVIFFQQWRKVSTLSGTGAFPWTRLRQITVSVCRYPIVVIGESLPLLKGCFLIIVVACLSALAANCLLTWLQNSSPQQVSMLHDVILAPFHSMGSQRATLLPPASQTDQPSHAFFKFFALLVTNLISSIVSTSIWQKYRLQRLPDQPSTIRNCPPVSDRAWFFYIAIALIVSLILTLTALILLSDKPEEFFWPVLTCNVISALLPIILWRGCHSLPQTPTPAIHNVFPRDKFSFTLYIIISLFSSLMIFLLAALNITEIGLISLILYFCLSGFLLLTFVDNVPADKLRQNPAISVVLLVFFLIFHGSWSAFSRECMAFAGFHTWRQNAVFVTPEIANNVSALLEAYGGKPNTCTTTISGREMVRLSVTVNKTFLPLQVLWNDGSDKRLLGFDTERIPQRNFGPEIFIPPVSTNNSNVLEMTEEYLSPCTPQ</sequence>
<feature type="transmembrane region" description="Helical" evidence="1">
    <location>
        <begin position="36"/>
        <end position="58"/>
    </location>
</feature>
<feature type="transmembrane region" description="Helical" evidence="1">
    <location>
        <begin position="243"/>
        <end position="264"/>
    </location>
</feature>
<protein>
    <submittedName>
        <fullName evidence="2">Putative membrane protein</fullName>
    </submittedName>
</protein>
<dbReference type="EMBL" id="AM889285">
    <property type="protein sequence ID" value="CAP54964.1"/>
    <property type="molecule type" value="Genomic_DNA"/>
</dbReference>
<reference evidence="2 3" key="1">
    <citation type="journal article" date="2009" name="BMC Genomics">
        <title>Complete genome sequence of the sugarcane nitrogen-fixing endophyte Gluconacetobacter diazotrophicus Pal5.</title>
        <authorList>
            <person name="Bertalan M."/>
            <person name="Albano R."/>
            <person name="Padua V."/>
            <person name="Rouws L."/>
            <person name="Rojas C."/>
            <person name="Hemerly A."/>
            <person name="Teixeira K."/>
            <person name="Schwab S."/>
            <person name="Araujo J."/>
            <person name="Oliveira A."/>
            <person name="Franca L."/>
            <person name="Magalhaes V."/>
            <person name="Alqueres S."/>
            <person name="Cardoso A."/>
            <person name="Almeida W."/>
            <person name="Loureiro M.M."/>
            <person name="Nogueira E."/>
            <person name="Cidade D."/>
            <person name="Oliveira D."/>
            <person name="Simao T."/>
            <person name="Macedo J."/>
            <person name="Valadao A."/>
            <person name="Dreschsel M."/>
            <person name="Freitas F."/>
            <person name="Vidal M."/>
            <person name="Guedes H."/>
            <person name="Rodrigues E."/>
            <person name="Meneses C."/>
            <person name="Brioso P."/>
            <person name="Pozzer L."/>
            <person name="Figueiredo D."/>
            <person name="Montano H."/>
            <person name="Junior J."/>
            <person name="Filho G."/>
            <person name="Flores V."/>
            <person name="Ferreira B."/>
            <person name="Branco A."/>
            <person name="Gonzalez P."/>
            <person name="Guillobel H."/>
            <person name="Lemos M."/>
            <person name="Seibel L."/>
            <person name="Macedo J."/>
            <person name="Alves-Ferreira M."/>
            <person name="Sachetto-Martins G."/>
            <person name="Coelho A."/>
            <person name="Santos E."/>
            <person name="Amaral G."/>
            <person name="Neves A."/>
            <person name="Pacheco A.B."/>
            <person name="Carvalho D."/>
            <person name="Lery L."/>
            <person name="Bisch P."/>
            <person name="Rossle S.C."/>
            <person name="Urmenyi T."/>
            <person name="Kruger W.V."/>
            <person name="Martins O."/>
            <person name="Baldani J.I."/>
            <person name="Ferreira P.C."/>
        </authorList>
    </citation>
    <scope>NUCLEOTIDE SEQUENCE [LARGE SCALE GENOMIC DNA]</scope>
    <source>
        <strain evidence="3">ATCC 49037 / DSM 5601 / CCUG 37298 / CIP 103539 / LMG 7603 / PAl5</strain>
    </source>
</reference>
<keyword evidence="1" id="KW-1133">Transmembrane helix</keyword>